<dbReference type="PANTHER" id="PTHR10291">
    <property type="entry name" value="DEHYDRODOLICHYL DIPHOSPHATE SYNTHASE FAMILY MEMBER"/>
    <property type="match status" value="1"/>
</dbReference>
<dbReference type="PROSITE" id="PS01066">
    <property type="entry name" value="UPP_SYNTHASE"/>
    <property type="match status" value="1"/>
</dbReference>
<keyword evidence="2 3" id="KW-0808">Transferase</keyword>
<dbReference type="AlphaFoldDB" id="A0ABD3P1P3"/>
<dbReference type="EMBL" id="JABMIG020000308">
    <property type="protein sequence ID" value="KAL3781697.1"/>
    <property type="molecule type" value="Genomic_DNA"/>
</dbReference>
<reference evidence="4 5" key="1">
    <citation type="journal article" date="2020" name="G3 (Bethesda)">
        <title>Improved Reference Genome for Cyclotella cryptica CCMP332, a Model for Cell Wall Morphogenesis, Salinity Adaptation, and Lipid Production in Diatoms (Bacillariophyta).</title>
        <authorList>
            <person name="Roberts W.R."/>
            <person name="Downey K.M."/>
            <person name="Ruck E.C."/>
            <person name="Traller J.C."/>
            <person name="Alverson A.J."/>
        </authorList>
    </citation>
    <scope>NUCLEOTIDE SEQUENCE [LARGE SCALE GENOMIC DNA]</scope>
    <source>
        <strain evidence="4 5">CCMP332</strain>
    </source>
</reference>
<protein>
    <recommendedName>
        <fullName evidence="3">Alkyl transferase</fullName>
        <ecNumber evidence="3">2.5.1.-</ecNumber>
    </recommendedName>
</protein>
<organism evidence="4 5">
    <name type="scientific">Cyclotella cryptica</name>
    <dbReference type="NCBI Taxonomy" id="29204"/>
    <lineage>
        <taxon>Eukaryota</taxon>
        <taxon>Sar</taxon>
        <taxon>Stramenopiles</taxon>
        <taxon>Ochrophyta</taxon>
        <taxon>Bacillariophyta</taxon>
        <taxon>Coscinodiscophyceae</taxon>
        <taxon>Thalassiosirophycidae</taxon>
        <taxon>Stephanodiscales</taxon>
        <taxon>Stephanodiscaceae</taxon>
        <taxon>Cyclotella</taxon>
    </lineage>
</organism>
<dbReference type="CDD" id="cd00475">
    <property type="entry name" value="Cis_IPPS"/>
    <property type="match status" value="1"/>
</dbReference>
<comment type="similarity">
    <text evidence="1 3">Belongs to the UPP synthase family.</text>
</comment>
<dbReference type="InterPro" id="IPR018520">
    <property type="entry name" value="UPP_synth-like_CS"/>
</dbReference>
<dbReference type="PANTHER" id="PTHR10291:SF43">
    <property type="entry name" value="DEHYDRODOLICHYL DIPHOSPHATE SYNTHASE COMPLEX SUBUNIT DHDDS"/>
    <property type="match status" value="1"/>
</dbReference>
<dbReference type="EC" id="2.5.1.-" evidence="3"/>
<sequence>MANDHSVLESYCNLTASPVYPYPSNLEQSASPVASDSETENETNNFDVPRHIAFICDGNSRWAELKSLPKSMGHAAGADRVINVISRLRQSQPQQPTSTGDKGNALKCQRVQYCTLFAFSTENWSRPASEIATIFTLIEKVAIQYQQHDAIRNGQIQIEVVGNLDDNRIPEGTRSELRKLQRDSQAACDKRRDQEIDNHDVLTVCLAINYGGRADILLAAKKLAQSIVSGEIPPAAINDEIEISSRLSTSSLPDPDLIIRTGGEKRLSNFLLWNAAYSELYFSDVLWPDFDEVALKDALVWYGKRNRRFGGRGRERNTLPK</sequence>
<gene>
    <name evidence="4" type="ORF">HJC23_009915</name>
</gene>
<keyword evidence="5" id="KW-1185">Reference proteome</keyword>
<evidence type="ECO:0000313" key="5">
    <source>
        <dbReference type="Proteomes" id="UP001516023"/>
    </source>
</evidence>
<dbReference type="Gene3D" id="3.40.1180.10">
    <property type="entry name" value="Decaprenyl diphosphate synthase-like"/>
    <property type="match status" value="1"/>
</dbReference>
<evidence type="ECO:0000256" key="3">
    <source>
        <dbReference type="RuleBase" id="RU363018"/>
    </source>
</evidence>
<comment type="caution">
    <text evidence="4">The sequence shown here is derived from an EMBL/GenBank/DDBJ whole genome shotgun (WGS) entry which is preliminary data.</text>
</comment>
<dbReference type="InterPro" id="IPR036424">
    <property type="entry name" value="UPP_synth-like_sf"/>
</dbReference>
<dbReference type="Proteomes" id="UP001516023">
    <property type="component" value="Unassembled WGS sequence"/>
</dbReference>
<dbReference type="InterPro" id="IPR001441">
    <property type="entry name" value="UPP_synth-like"/>
</dbReference>
<accession>A0ABD3P1P3</accession>
<dbReference type="GO" id="GO:0016740">
    <property type="term" value="F:transferase activity"/>
    <property type="evidence" value="ECO:0007669"/>
    <property type="project" value="UniProtKB-KW"/>
</dbReference>
<evidence type="ECO:0000256" key="1">
    <source>
        <dbReference type="ARBA" id="ARBA00005432"/>
    </source>
</evidence>
<proteinExistence type="inferred from homology"/>
<evidence type="ECO:0000256" key="2">
    <source>
        <dbReference type="ARBA" id="ARBA00022679"/>
    </source>
</evidence>
<evidence type="ECO:0000313" key="4">
    <source>
        <dbReference type="EMBL" id="KAL3781697.1"/>
    </source>
</evidence>
<dbReference type="SUPFAM" id="SSF64005">
    <property type="entry name" value="Undecaprenyl diphosphate synthase"/>
    <property type="match status" value="1"/>
</dbReference>
<dbReference type="HAMAP" id="MF_01139">
    <property type="entry name" value="ISPT"/>
    <property type="match status" value="1"/>
</dbReference>
<dbReference type="Pfam" id="PF01255">
    <property type="entry name" value="Prenyltransf"/>
    <property type="match status" value="1"/>
</dbReference>
<name>A0ABD3P1P3_9STRA</name>
<dbReference type="NCBIfam" id="TIGR00055">
    <property type="entry name" value="uppS"/>
    <property type="match status" value="1"/>
</dbReference>